<dbReference type="Gene3D" id="3.10.180.10">
    <property type="entry name" value="2,3-Dihydroxybiphenyl 1,2-Dioxygenase, domain 1"/>
    <property type="match status" value="1"/>
</dbReference>
<dbReference type="SUPFAM" id="SSF54593">
    <property type="entry name" value="Glyoxalase/Bleomycin resistance protein/Dihydroxybiphenyl dioxygenase"/>
    <property type="match status" value="1"/>
</dbReference>
<evidence type="ECO:0000313" key="2">
    <source>
        <dbReference type="EMBL" id="MBT1706207.1"/>
    </source>
</evidence>
<dbReference type="InterPro" id="IPR037523">
    <property type="entry name" value="VOC_core"/>
</dbReference>
<protein>
    <submittedName>
        <fullName evidence="2">VOC family protein</fullName>
    </submittedName>
</protein>
<dbReference type="Proteomes" id="UP000772618">
    <property type="component" value="Unassembled WGS sequence"/>
</dbReference>
<dbReference type="EMBL" id="JAHESD010000090">
    <property type="protein sequence ID" value="MBT1706207.1"/>
    <property type="molecule type" value="Genomic_DNA"/>
</dbReference>
<feature type="domain" description="VOC" evidence="1">
    <location>
        <begin position="3"/>
        <end position="108"/>
    </location>
</feature>
<dbReference type="PANTHER" id="PTHR36437:SF2">
    <property type="entry name" value="GLYOXALASE_BLEOMYCIN RESISTANCE PROTEIN_DIOXYGENASE"/>
    <property type="match status" value="1"/>
</dbReference>
<dbReference type="PANTHER" id="PTHR36437">
    <property type="entry name" value="GLYOXALASE/BLEOMYCIN RESISTANCE PROTEIN/DIOXYGENASE"/>
    <property type="match status" value="1"/>
</dbReference>
<dbReference type="PROSITE" id="PS51819">
    <property type="entry name" value="VOC"/>
    <property type="match status" value="1"/>
</dbReference>
<reference evidence="2 3" key="1">
    <citation type="submission" date="2021-05" db="EMBL/GenBank/DDBJ databases">
        <title>A Polyphasic approach of four new species of the genus Ohtaekwangia: Ohtaekwangia histidinii sp. nov., Ohtaekwangia cretensis sp. nov., Ohtaekwangia indiensis sp. nov., Ohtaekwangia reichenbachii sp. nov. from diverse environment.</title>
        <authorList>
            <person name="Octaviana S."/>
        </authorList>
    </citation>
    <scope>NUCLEOTIDE SEQUENCE [LARGE SCALE GENOMIC DNA]</scope>
    <source>
        <strain evidence="2 3">PWU20</strain>
    </source>
</reference>
<keyword evidence="3" id="KW-1185">Reference proteome</keyword>
<accession>A0ABS5VZD0</accession>
<gene>
    <name evidence="2" type="ORF">KK060_23165</name>
</gene>
<sequence length="111" mass="12377">MKGIEIVMLPVKDRKESKKFYEKLGFKTVTESQDIHGDPWIQVGFQDQPTTLSLAGFHGIICTTDNIEKEVEAIKAKGIEVGKIDVTPYGKFAWLKDPDGNGICLREAPVQ</sequence>
<dbReference type="RefSeq" id="WP_254157311.1">
    <property type="nucleotide sequence ID" value="NZ_JAHESD010000090.1"/>
</dbReference>
<evidence type="ECO:0000313" key="3">
    <source>
        <dbReference type="Proteomes" id="UP000772618"/>
    </source>
</evidence>
<name>A0ABS5VZD0_9BACT</name>
<organism evidence="2 3">
    <name type="scientific">Chryseosolibacter indicus</name>
    <dbReference type="NCBI Taxonomy" id="2782351"/>
    <lineage>
        <taxon>Bacteria</taxon>
        <taxon>Pseudomonadati</taxon>
        <taxon>Bacteroidota</taxon>
        <taxon>Cytophagia</taxon>
        <taxon>Cytophagales</taxon>
        <taxon>Chryseotaleaceae</taxon>
        <taxon>Chryseosolibacter</taxon>
    </lineage>
</organism>
<comment type="caution">
    <text evidence="2">The sequence shown here is derived from an EMBL/GenBank/DDBJ whole genome shotgun (WGS) entry which is preliminary data.</text>
</comment>
<dbReference type="Pfam" id="PF00903">
    <property type="entry name" value="Glyoxalase"/>
    <property type="match status" value="1"/>
</dbReference>
<proteinExistence type="predicted"/>
<dbReference type="InterPro" id="IPR029068">
    <property type="entry name" value="Glyas_Bleomycin-R_OHBP_Dase"/>
</dbReference>
<evidence type="ECO:0000259" key="1">
    <source>
        <dbReference type="PROSITE" id="PS51819"/>
    </source>
</evidence>
<dbReference type="InterPro" id="IPR004360">
    <property type="entry name" value="Glyas_Fos-R_dOase_dom"/>
</dbReference>